<evidence type="ECO:0000313" key="2">
    <source>
        <dbReference type="EMBL" id="GFN82884.1"/>
    </source>
</evidence>
<feature type="region of interest" description="Disordered" evidence="1">
    <location>
        <begin position="1"/>
        <end position="35"/>
    </location>
</feature>
<organism evidence="2 3">
    <name type="scientific">Plakobranchus ocellatus</name>
    <dbReference type="NCBI Taxonomy" id="259542"/>
    <lineage>
        <taxon>Eukaryota</taxon>
        <taxon>Metazoa</taxon>
        <taxon>Spiralia</taxon>
        <taxon>Lophotrochozoa</taxon>
        <taxon>Mollusca</taxon>
        <taxon>Gastropoda</taxon>
        <taxon>Heterobranchia</taxon>
        <taxon>Euthyneura</taxon>
        <taxon>Panpulmonata</taxon>
        <taxon>Sacoglossa</taxon>
        <taxon>Placobranchoidea</taxon>
        <taxon>Plakobranchidae</taxon>
        <taxon>Plakobranchus</taxon>
    </lineage>
</organism>
<dbReference type="Proteomes" id="UP000735302">
    <property type="component" value="Unassembled WGS sequence"/>
</dbReference>
<sequence>MEPMESPQVKHSVLAGKAHVSPQQTRRSKFHSEKKKTVEKNYLTLFRSVCLGQMSRQPDEESFPGRIRQRRRLLILPILQKMSLALDRCAAMPLPNVSSLLTN</sequence>
<protein>
    <submittedName>
        <fullName evidence="2">Uncharacterized protein</fullName>
    </submittedName>
</protein>
<evidence type="ECO:0000313" key="3">
    <source>
        <dbReference type="Proteomes" id="UP000735302"/>
    </source>
</evidence>
<name>A0AAV3YK59_9GAST</name>
<evidence type="ECO:0000256" key="1">
    <source>
        <dbReference type="SAM" id="MobiDB-lite"/>
    </source>
</evidence>
<accession>A0AAV3YK59</accession>
<reference evidence="2 3" key="1">
    <citation type="journal article" date="2021" name="Elife">
        <title>Chloroplast acquisition without the gene transfer in kleptoplastic sea slugs, Plakobranchus ocellatus.</title>
        <authorList>
            <person name="Maeda T."/>
            <person name="Takahashi S."/>
            <person name="Yoshida T."/>
            <person name="Shimamura S."/>
            <person name="Takaki Y."/>
            <person name="Nagai Y."/>
            <person name="Toyoda A."/>
            <person name="Suzuki Y."/>
            <person name="Arimoto A."/>
            <person name="Ishii H."/>
            <person name="Satoh N."/>
            <person name="Nishiyama T."/>
            <person name="Hasebe M."/>
            <person name="Maruyama T."/>
            <person name="Minagawa J."/>
            <person name="Obokata J."/>
            <person name="Shigenobu S."/>
        </authorList>
    </citation>
    <scope>NUCLEOTIDE SEQUENCE [LARGE SCALE GENOMIC DNA]</scope>
</reference>
<dbReference type="EMBL" id="BLXT01001042">
    <property type="protein sequence ID" value="GFN82884.1"/>
    <property type="molecule type" value="Genomic_DNA"/>
</dbReference>
<dbReference type="AlphaFoldDB" id="A0AAV3YK59"/>
<gene>
    <name evidence="2" type="ORF">PoB_000939000</name>
</gene>
<proteinExistence type="predicted"/>
<keyword evidence="3" id="KW-1185">Reference proteome</keyword>
<comment type="caution">
    <text evidence="2">The sequence shown here is derived from an EMBL/GenBank/DDBJ whole genome shotgun (WGS) entry which is preliminary data.</text>
</comment>